<proteinExistence type="predicted"/>
<protein>
    <submittedName>
        <fullName evidence="1">Uncharacterized protein</fullName>
    </submittedName>
</protein>
<dbReference type="Proteomes" id="UP000269721">
    <property type="component" value="Unassembled WGS sequence"/>
</dbReference>
<reference evidence="2" key="1">
    <citation type="journal article" date="2018" name="Nat. Microbiol.">
        <title>Leveraging single-cell genomics to expand the fungal tree of life.</title>
        <authorList>
            <person name="Ahrendt S.R."/>
            <person name="Quandt C.A."/>
            <person name="Ciobanu D."/>
            <person name="Clum A."/>
            <person name="Salamov A."/>
            <person name="Andreopoulos B."/>
            <person name="Cheng J.F."/>
            <person name="Woyke T."/>
            <person name="Pelin A."/>
            <person name="Henrissat B."/>
            <person name="Reynolds N.K."/>
            <person name="Benny G.L."/>
            <person name="Smith M.E."/>
            <person name="James T.Y."/>
            <person name="Grigoriev I.V."/>
        </authorList>
    </citation>
    <scope>NUCLEOTIDE SEQUENCE [LARGE SCALE GENOMIC DNA]</scope>
</reference>
<accession>A0A4P9WD26</accession>
<evidence type="ECO:0000313" key="1">
    <source>
        <dbReference type="EMBL" id="RKO88276.1"/>
    </source>
</evidence>
<sequence length="209" mass="22843">MRSGQAPAPPRPAHRCSEAFWKEVEAPMGQLGQFSGVVGRSSDGRVRTYVRALHITQQGLGLFVFPEPSVANLYRNLHCLSMTYVKSANVVATLALFFGFCPHLVGLRRFVDIRESVEAGIWDTHPNGTIMKNGIGRLEYLDFLSTHRVVNAAVNCSAGPESNPRHIVICTSSTSRCCWSRLPISHPYLHAASISLPSVSAIATSLRIA</sequence>
<evidence type="ECO:0000313" key="2">
    <source>
        <dbReference type="Proteomes" id="UP000269721"/>
    </source>
</evidence>
<organism evidence="1 2">
    <name type="scientific">Blyttiomyces helicus</name>
    <dbReference type="NCBI Taxonomy" id="388810"/>
    <lineage>
        <taxon>Eukaryota</taxon>
        <taxon>Fungi</taxon>
        <taxon>Fungi incertae sedis</taxon>
        <taxon>Chytridiomycota</taxon>
        <taxon>Chytridiomycota incertae sedis</taxon>
        <taxon>Chytridiomycetes</taxon>
        <taxon>Chytridiomycetes incertae sedis</taxon>
        <taxon>Blyttiomyces</taxon>
    </lineage>
</organism>
<name>A0A4P9WD26_9FUNG</name>
<dbReference type="AlphaFoldDB" id="A0A4P9WD26"/>
<dbReference type="EMBL" id="KZ996823">
    <property type="protein sequence ID" value="RKO88276.1"/>
    <property type="molecule type" value="Genomic_DNA"/>
</dbReference>
<gene>
    <name evidence="1" type="ORF">BDK51DRAFT_49691</name>
</gene>
<keyword evidence="2" id="KW-1185">Reference proteome</keyword>